<feature type="compositionally biased region" description="Basic and acidic residues" evidence="1">
    <location>
        <begin position="1"/>
        <end position="11"/>
    </location>
</feature>
<feature type="compositionally biased region" description="Acidic residues" evidence="1">
    <location>
        <begin position="12"/>
        <end position="27"/>
    </location>
</feature>
<dbReference type="EMBL" id="CAMXCT030000381">
    <property type="protein sequence ID" value="CAL4765331.1"/>
    <property type="molecule type" value="Genomic_DNA"/>
</dbReference>
<dbReference type="EMBL" id="CAMXCT020000381">
    <property type="protein sequence ID" value="CAL1131394.1"/>
    <property type="molecule type" value="Genomic_DNA"/>
</dbReference>
<protein>
    <submittedName>
        <fullName evidence="4">NHR domain-containing protein</fullName>
    </submittedName>
</protein>
<evidence type="ECO:0000313" key="5">
    <source>
        <dbReference type="Proteomes" id="UP001152797"/>
    </source>
</evidence>
<dbReference type="EMBL" id="CAMXCT010000381">
    <property type="protein sequence ID" value="CAI3978019.1"/>
    <property type="molecule type" value="Genomic_DNA"/>
</dbReference>
<sequence>MADTTDDHAEPGEEAEEEPQTEDEEEVGTDLYYDASQMQQAIMTVLNASSGSRPTGTTMPVVTSIRGVFQRLHRYARNRGREHMSEIYQRWPEILSALQHAYDGCTFKGQAEIQLRFRRFLHECIFTGGKDQSAWEDALQSQAVSIEKPEAEGFTWSPILTFAATVENQYTLAAVNRNFSVALRSAVVWEGHDVTFAESHFVGLTKRGWCTALALMSCLQRARSLRLTSFRNSALRISASSVLEKASAELCPQVMVLPCSFCEEHCGEQIDLPSPRRLRAVRRPGAKNKGGGLLLGTGPLPRDAENLRSFAVRLEVLSPGERLDIGVTAQAPCAHFASDAVVGLRRPQVTFAEDLLSSWVVESSGLLVGSHAGLRIRDERWNARSLCAGLGFNFSCAFGYPRVICYAAFATMLAVTRSGEMRLSVNGEELAMWRAQIPCEHLGETN</sequence>
<organism evidence="2">
    <name type="scientific">Cladocopium goreaui</name>
    <dbReference type="NCBI Taxonomy" id="2562237"/>
    <lineage>
        <taxon>Eukaryota</taxon>
        <taxon>Sar</taxon>
        <taxon>Alveolata</taxon>
        <taxon>Dinophyceae</taxon>
        <taxon>Suessiales</taxon>
        <taxon>Symbiodiniaceae</taxon>
        <taxon>Cladocopium</taxon>
    </lineage>
</organism>
<evidence type="ECO:0000256" key="1">
    <source>
        <dbReference type="SAM" id="MobiDB-lite"/>
    </source>
</evidence>
<dbReference type="OrthoDB" id="472016at2759"/>
<proteinExistence type="predicted"/>
<reference evidence="2" key="1">
    <citation type="submission" date="2022-10" db="EMBL/GenBank/DDBJ databases">
        <authorList>
            <person name="Chen Y."/>
            <person name="Dougan E. K."/>
            <person name="Chan C."/>
            <person name="Rhodes N."/>
            <person name="Thang M."/>
        </authorList>
    </citation>
    <scope>NUCLEOTIDE SEQUENCE</scope>
</reference>
<evidence type="ECO:0000313" key="4">
    <source>
        <dbReference type="EMBL" id="CAL4765331.1"/>
    </source>
</evidence>
<accession>A0A9P1FI70</accession>
<reference evidence="3" key="2">
    <citation type="submission" date="2024-04" db="EMBL/GenBank/DDBJ databases">
        <authorList>
            <person name="Chen Y."/>
            <person name="Shah S."/>
            <person name="Dougan E. K."/>
            <person name="Thang M."/>
            <person name="Chan C."/>
        </authorList>
    </citation>
    <scope>NUCLEOTIDE SEQUENCE [LARGE SCALE GENOMIC DNA]</scope>
</reference>
<name>A0A9P1FI70_9DINO</name>
<feature type="region of interest" description="Disordered" evidence="1">
    <location>
        <begin position="1"/>
        <end position="27"/>
    </location>
</feature>
<gene>
    <name evidence="2" type="ORF">C1SCF055_LOCUS6109</name>
</gene>
<comment type="caution">
    <text evidence="2">The sequence shown here is derived from an EMBL/GenBank/DDBJ whole genome shotgun (WGS) entry which is preliminary data.</text>
</comment>
<keyword evidence="5" id="KW-1185">Reference proteome</keyword>
<evidence type="ECO:0000313" key="2">
    <source>
        <dbReference type="EMBL" id="CAI3978019.1"/>
    </source>
</evidence>
<evidence type="ECO:0000313" key="3">
    <source>
        <dbReference type="EMBL" id="CAL1131394.1"/>
    </source>
</evidence>
<dbReference type="Proteomes" id="UP001152797">
    <property type="component" value="Unassembled WGS sequence"/>
</dbReference>
<dbReference type="AlphaFoldDB" id="A0A9P1FI70"/>